<reference evidence="2" key="1">
    <citation type="submission" date="2020-02" db="EMBL/GenBank/DDBJ databases">
        <authorList>
            <person name="Meier V. D."/>
        </authorList>
    </citation>
    <scope>NUCLEOTIDE SEQUENCE</scope>
    <source>
        <strain evidence="2">AVDCRST_MAG08</strain>
    </source>
</reference>
<feature type="region of interest" description="Disordered" evidence="1">
    <location>
        <begin position="70"/>
        <end position="109"/>
    </location>
</feature>
<feature type="non-terminal residue" evidence="2">
    <location>
        <position position="109"/>
    </location>
</feature>
<protein>
    <submittedName>
        <fullName evidence="2">Uncharacterized protein</fullName>
    </submittedName>
</protein>
<organism evidence="2">
    <name type="scientific">uncultured Acetobacteraceae bacterium</name>
    <dbReference type="NCBI Taxonomy" id="169975"/>
    <lineage>
        <taxon>Bacteria</taxon>
        <taxon>Pseudomonadati</taxon>
        <taxon>Pseudomonadota</taxon>
        <taxon>Alphaproteobacteria</taxon>
        <taxon>Acetobacterales</taxon>
        <taxon>Acetobacteraceae</taxon>
        <taxon>environmental samples</taxon>
    </lineage>
</organism>
<proteinExistence type="predicted"/>
<evidence type="ECO:0000256" key="1">
    <source>
        <dbReference type="SAM" id="MobiDB-lite"/>
    </source>
</evidence>
<name>A0A6J4INS9_9PROT</name>
<dbReference type="AlphaFoldDB" id="A0A6J4INS9"/>
<feature type="region of interest" description="Disordered" evidence="1">
    <location>
        <begin position="14"/>
        <end position="58"/>
    </location>
</feature>
<dbReference type="EMBL" id="CADCTG010000186">
    <property type="protein sequence ID" value="CAA9257969.1"/>
    <property type="molecule type" value="Genomic_DNA"/>
</dbReference>
<accession>A0A6J4INS9</accession>
<gene>
    <name evidence="2" type="ORF">AVDCRST_MAG08-2489</name>
</gene>
<sequence>AAAAVVRAPLRRAALRGSGRAPPPAGGGRRALRLHRRGAEPQVRGAASDATGPSEQAASRQLLHGVSLDAMGSRGDDRRRAILARHGRRGDGPTAAPPGAHEAARLAPL</sequence>
<evidence type="ECO:0000313" key="2">
    <source>
        <dbReference type="EMBL" id="CAA9257969.1"/>
    </source>
</evidence>
<feature type="non-terminal residue" evidence="2">
    <location>
        <position position="1"/>
    </location>
</feature>